<gene>
    <name evidence="1" type="ORF">OKA104_LOCUS44402</name>
</gene>
<protein>
    <submittedName>
        <fullName evidence="1">Uncharacterized protein</fullName>
    </submittedName>
</protein>
<evidence type="ECO:0000313" key="1">
    <source>
        <dbReference type="EMBL" id="CAF4266121.1"/>
    </source>
</evidence>
<dbReference type="Proteomes" id="UP000663881">
    <property type="component" value="Unassembled WGS sequence"/>
</dbReference>
<feature type="non-terminal residue" evidence="1">
    <location>
        <position position="37"/>
    </location>
</feature>
<accession>A0A820FS20</accession>
<dbReference type="AlphaFoldDB" id="A0A820FS20"/>
<evidence type="ECO:0000313" key="2">
    <source>
        <dbReference type="Proteomes" id="UP000663881"/>
    </source>
</evidence>
<sequence length="37" mass="4113">MAMQAIGLTITTSQPTIVSAATVKQRCHLCPRERDRK</sequence>
<name>A0A820FS20_9BILA</name>
<proteinExistence type="predicted"/>
<dbReference type="EMBL" id="CAJOAY010013480">
    <property type="protein sequence ID" value="CAF4266121.1"/>
    <property type="molecule type" value="Genomic_DNA"/>
</dbReference>
<comment type="caution">
    <text evidence="1">The sequence shown here is derived from an EMBL/GenBank/DDBJ whole genome shotgun (WGS) entry which is preliminary data.</text>
</comment>
<organism evidence="1 2">
    <name type="scientific">Adineta steineri</name>
    <dbReference type="NCBI Taxonomy" id="433720"/>
    <lineage>
        <taxon>Eukaryota</taxon>
        <taxon>Metazoa</taxon>
        <taxon>Spiralia</taxon>
        <taxon>Gnathifera</taxon>
        <taxon>Rotifera</taxon>
        <taxon>Eurotatoria</taxon>
        <taxon>Bdelloidea</taxon>
        <taxon>Adinetida</taxon>
        <taxon>Adinetidae</taxon>
        <taxon>Adineta</taxon>
    </lineage>
</organism>
<reference evidence="1" key="1">
    <citation type="submission" date="2021-02" db="EMBL/GenBank/DDBJ databases">
        <authorList>
            <person name="Nowell W R."/>
        </authorList>
    </citation>
    <scope>NUCLEOTIDE SEQUENCE</scope>
</reference>